<accession>A0AAN9KYG2</accession>
<feature type="chain" id="PRO_5042987652" evidence="1">
    <location>
        <begin position="37"/>
        <end position="162"/>
    </location>
</feature>
<proteinExistence type="predicted"/>
<evidence type="ECO:0000256" key="1">
    <source>
        <dbReference type="SAM" id="SignalP"/>
    </source>
</evidence>
<comment type="caution">
    <text evidence="2">The sequence shown here is derived from an EMBL/GenBank/DDBJ whole genome shotgun (WGS) entry which is preliminary data.</text>
</comment>
<evidence type="ECO:0000313" key="3">
    <source>
        <dbReference type="Proteomes" id="UP001367508"/>
    </source>
</evidence>
<gene>
    <name evidence="2" type="ORF">VNO77_29523</name>
</gene>
<dbReference type="EMBL" id="JAYMYQ010000006">
    <property type="protein sequence ID" value="KAK7325361.1"/>
    <property type="molecule type" value="Genomic_DNA"/>
</dbReference>
<dbReference type="Proteomes" id="UP001367508">
    <property type="component" value="Unassembled WGS sequence"/>
</dbReference>
<organism evidence="2 3">
    <name type="scientific">Canavalia gladiata</name>
    <name type="common">Sword bean</name>
    <name type="synonym">Dolichos gladiatus</name>
    <dbReference type="NCBI Taxonomy" id="3824"/>
    <lineage>
        <taxon>Eukaryota</taxon>
        <taxon>Viridiplantae</taxon>
        <taxon>Streptophyta</taxon>
        <taxon>Embryophyta</taxon>
        <taxon>Tracheophyta</taxon>
        <taxon>Spermatophyta</taxon>
        <taxon>Magnoliopsida</taxon>
        <taxon>eudicotyledons</taxon>
        <taxon>Gunneridae</taxon>
        <taxon>Pentapetalae</taxon>
        <taxon>rosids</taxon>
        <taxon>fabids</taxon>
        <taxon>Fabales</taxon>
        <taxon>Fabaceae</taxon>
        <taxon>Papilionoideae</taxon>
        <taxon>50 kb inversion clade</taxon>
        <taxon>NPAAA clade</taxon>
        <taxon>indigoferoid/millettioid clade</taxon>
        <taxon>Phaseoleae</taxon>
        <taxon>Canavalia</taxon>
    </lineage>
</organism>
<dbReference type="AlphaFoldDB" id="A0AAN9KYG2"/>
<protein>
    <submittedName>
        <fullName evidence="2">Uncharacterized protein</fullName>
    </submittedName>
</protein>
<reference evidence="2 3" key="1">
    <citation type="submission" date="2024-01" db="EMBL/GenBank/DDBJ databases">
        <title>The genomes of 5 underutilized Papilionoideae crops provide insights into root nodulation and disease resistanc.</title>
        <authorList>
            <person name="Jiang F."/>
        </authorList>
    </citation>
    <scope>NUCLEOTIDE SEQUENCE [LARGE SCALE GENOMIC DNA]</scope>
    <source>
        <strain evidence="2">LVBAO_FW01</strain>
        <tissue evidence="2">Leaves</tissue>
    </source>
</reference>
<sequence length="162" mass="19328">MREEERVRFYKRRRNVHMMLMMTLFFLLFLIPQATAKEMKQKKRSMDDLKPWKAGQDPLQLKNMKVHFSYIKENNILTNFLHHCYVAAMDSCMAMSPGEFEKHKKLPQKNSMLKNGGVQAEFAKSNMVIKHIPSSLRRRRYRRRLFQIRPSPLSVMSNAHDL</sequence>
<keyword evidence="3" id="KW-1185">Reference proteome</keyword>
<name>A0AAN9KYG2_CANGL</name>
<keyword evidence="1" id="KW-0732">Signal</keyword>
<evidence type="ECO:0000313" key="2">
    <source>
        <dbReference type="EMBL" id="KAK7325361.1"/>
    </source>
</evidence>
<feature type="signal peptide" evidence="1">
    <location>
        <begin position="1"/>
        <end position="36"/>
    </location>
</feature>